<dbReference type="GO" id="GO:0031956">
    <property type="term" value="F:medium-chain fatty acid-CoA ligase activity"/>
    <property type="evidence" value="ECO:0007669"/>
    <property type="project" value="TreeGrafter"/>
</dbReference>
<evidence type="ECO:0000256" key="1">
    <source>
        <dbReference type="ARBA" id="ARBA00006432"/>
    </source>
</evidence>
<protein>
    <submittedName>
        <fullName evidence="4">Feruloyl-CoA synthase</fullName>
    </submittedName>
</protein>
<name>A0A8B6X7N6_9BURK</name>
<dbReference type="InterPro" id="IPR000873">
    <property type="entry name" value="AMP-dep_synth/lig_dom"/>
</dbReference>
<dbReference type="Pfam" id="PF23562">
    <property type="entry name" value="AMP-binding_C_3"/>
    <property type="match status" value="1"/>
</dbReference>
<dbReference type="GO" id="GO:0006631">
    <property type="term" value="P:fatty acid metabolic process"/>
    <property type="evidence" value="ECO:0007669"/>
    <property type="project" value="TreeGrafter"/>
</dbReference>
<evidence type="ECO:0000313" key="4">
    <source>
        <dbReference type="RefSeq" id="WP_034411023.1"/>
    </source>
</evidence>
<evidence type="ECO:0000313" key="3">
    <source>
        <dbReference type="Proteomes" id="UP000675920"/>
    </source>
</evidence>
<evidence type="ECO:0000259" key="2">
    <source>
        <dbReference type="Pfam" id="PF00501"/>
    </source>
</evidence>
<proteinExistence type="inferred from homology"/>
<dbReference type="Pfam" id="PF00501">
    <property type="entry name" value="AMP-binding"/>
    <property type="match status" value="1"/>
</dbReference>
<feature type="domain" description="AMP-dependent synthetase/ligase" evidence="2">
    <location>
        <begin position="56"/>
        <end position="435"/>
    </location>
</feature>
<organism evidence="3 4">
    <name type="scientific">Derxia gummosa DSM 723</name>
    <dbReference type="NCBI Taxonomy" id="1121388"/>
    <lineage>
        <taxon>Bacteria</taxon>
        <taxon>Pseudomonadati</taxon>
        <taxon>Pseudomonadota</taxon>
        <taxon>Betaproteobacteria</taxon>
        <taxon>Burkholderiales</taxon>
        <taxon>Alcaligenaceae</taxon>
        <taxon>Derxia</taxon>
    </lineage>
</organism>
<comment type="similarity">
    <text evidence="1">Belongs to the ATP-dependent AMP-binding enzyme family.</text>
</comment>
<dbReference type="PANTHER" id="PTHR43201:SF8">
    <property type="entry name" value="ACYL-COA SYNTHETASE FAMILY MEMBER 3"/>
    <property type="match status" value="1"/>
</dbReference>
<dbReference type="PANTHER" id="PTHR43201">
    <property type="entry name" value="ACYL-COA SYNTHETASE"/>
    <property type="match status" value="1"/>
</dbReference>
<accession>A0A8B6X7N6</accession>
<dbReference type="RefSeq" id="WP_034411023.1">
    <property type="nucleotide sequence ID" value="NZ_AXWS01000008.1"/>
</dbReference>
<dbReference type="Gene3D" id="3.40.50.12780">
    <property type="entry name" value="N-terminal domain of ligase-like"/>
    <property type="match status" value="1"/>
</dbReference>
<keyword evidence="3" id="KW-1185">Reference proteome</keyword>
<sequence length="626" mass="67958">MNAIDPTSFAPRWRNTRVGGCVDATVETRADGSVVLRSTEALGAYPERVTDRLELWAQIAPHRTYVAQRDKATGDWRRVTYVEALAQAKALAQAFIDMGLSVERPIAILSDNDIEHLILALGALWAGVPYAAISPAYSLVSKDFGKLRHVLGKLTPGLVFASSAAPFTAAIEAVVPADVHLVFGEGAIDGRASRRYTELLAIEYRDSGAAAHAAVTPDSIAKFLFTSGSTKAPKGVINTHRMLCSNQQMVAQSLAFLTEEPPVLVDWLPWNHTFGGNKNIGLVLYNGGTLYIDGGKPTPSGIAETLRNLREISPTVYFNVPKGFEEIAHAMERDDELRERLFARVKAFFFAGAGLAQAVWDKLDALAEKTIGERIPMYSGLGMTETAPSAIFALRNDVAAGHIGLPCPGVEVKLVPVDGKTEIRFRGPNVMPGYWREPEQTAEAFDEEGFYKTGDAVQFVDPADVKRGLLFDGRIAEDFKLSTGTFVSVGALRAKVLAVGAPLVQDSVVTGMNRDDIGLLIFPQITACRAHAGLAADTPVPEVLHHPKVREFFQDVVDRLWREGTGSANRVARAHLMAEPPSLDAGELTDKGSINQRAVLKNRAALVEALYEGRPADPWVLLPQRF</sequence>
<dbReference type="AlphaFoldDB" id="A0A8B6X7N6"/>
<reference evidence="4" key="1">
    <citation type="submission" date="2025-08" db="UniProtKB">
        <authorList>
            <consortium name="RefSeq"/>
        </authorList>
    </citation>
    <scope>IDENTIFICATION</scope>
</reference>
<dbReference type="InterPro" id="IPR042099">
    <property type="entry name" value="ANL_N_sf"/>
</dbReference>
<dbReference type="CDD" id="cd05921">
    <property type="entry name" value="FCS"/>
    <property type="match status" value="1"/>
</dbReference>
<dbReference type="SUPFAM" id="SSF56801">
    <property type="entry name" value="Acetyl-CoA synthetase-like"/>
    <property type="match status" value="1"/>
</dbReference>
<dbReference type="OrthoDB" id="9766486at2"/>
<dbReference type="Proteomes" id="UP000675920">
    <property type="component" value="Unplaced"/>
</dbReference>